<feature type="coiled-coil region" evidence="1">
    <location>
        <begin position="72"/>
        <end position="103"/>
    </location>
</feature>
<protein>
    <submittedName>
        <fullName evidence="3">Universal stress protein</fullName>
    </submittedName>
</protein>
<evidence type="ECO:0000256" key="1">
    <source>
        <dbReference type="SAM" id="Coils"/>
    </source>
</evidence>
<name>A0A7C9V149_9PROT</name>
<dbReference type="InterPro" id="IPR014729">
    <property type="entry name" value="Rossmann-like_a/b/a_fold"/>
</dbReference>
<sequence>MPANPLRRWPTRKPRGEGIIMTAEQTRVFLVVVDDSEEMRAALRYACARARHTGGRVALLRVLEPNEYQHFMAIANLMEEEARQDAEELLQRLAAEVNEFSGQLPILYVREGNPREQLIALIDEEPQISILVLAADTGPRGPGPLVTALTGKFVGRLRVPVTIVPGHLKPEQIDAIT</sequence>
<proteinExistence type="predicted"/>
<dbReference type="EMBL" id="JAAIYP010000042">
    <property type="protein sequence ID" value="NFV81714.1"/>
    <property type="molecule type" value="Genomic_DNA"/>
</dbReference>
<dbReference type="AlphaFoldDB" id="A0A7C9V149"/>
<reference evidence="3 4" key="1">
    <citation type="submission" date="2020-02" db="EMBL/GenBank/DDBJ databases">
        <authorList>
            <person name="Dziuba M."/>
            <person name="Kuznetsov B."/>
            <person name="Mardanov A."/>
            <person name="Ravin N."/>
            <person name="Grouzdev D."/>
        </authorList>
    </citation>
    <scope>NUCLEOTIDE SEQUENCE [LARGE SCALE GENOMIC DNA]</scope>
    <source>
        <strain evidence="3 4">SpK</strain>
    </source>
</reference>
<dbReference type="Gene3D" id="3.40.50.620">
    <property type="entry name" value="HUPs"/>
    <property type="match status" value="1"/>
</dbReference>
<keyword evidence="4" id="KW-1185">Reference proteome</keyword>
<feature type="domain" description="UspA" evidence="2">
    <location>
        <begin position="27"/>
        <end position="165"/>
    </location>
</feature>
<dbReference type="SUPFAM" id="SSF52402">
    <property type="entry name" value="Adenine nucleotide alpha hydrolases-like"/>
    <property type="match status" value="1"/>
</dbReference>
<evidence type="ECO:0000313" key="4">
    <source>
        <dbReference type="Proteomes" id="UP000480684"/>
    </source>
</evidence>
<gene>
    <name evidence="3" type="ORF">G4223_16510</name>
</gene>
<dbReference type="CDD" id="cd00293">
    <property type="entry name" value="USP-like"/>
    <property type="match status" value="1"/>
</dbReference>
<accession>A0A7C9V149</accession>
<evidence type="ECO:0000313" key="3">
    <source>
        <dbReference type="EMBL" id="NFV81714.1"/>
    </source>
</evidence>
<dbReference type="Proteomes" id="UP000480684">
    <property type="component" value="Unassembled WGS sequence"/>
</dbReference>
<dbReference type="Pfam" id="PF00582">
    <property type="entry name" value="Usp"/>
    <property type="match status" value="1"/>
</dbReference>
<evidence type="ECO:0000259" key="2">
    <source>
        <dbReference type="Pfam" id="PF00582"/>
    </source>
</evidence>
<organism evidence="3 4">
    <name type="scientific">Magnetospirillum aberrantis SpK</name>
    <dbReference type="NCBI Taxonomy" id="908842"/>
    <lineage>
        <taxon>Bacteria</taxon>
        <taxon>Pseudomonadati</taxon>
        <taxon>Pseudomonadota</taxon>
        <taxon>Alphaproteobacteria</taxon>
        <taxon>Rhodospirillales</taxon>
        <taxon>Rhodospirillaceae</taxon>
        <taxon>Magnetospirillum</taxon>
    </lineage>
</organism>
<dbReference type="InterPro" id="IPR006016">
    <property type="entry name" value="UspA"/>
</dbReference>
<keyword evidence="1" id="KW-0175">Coiled coil</keyword>
<comment type="caution">
    <text evidence="3">The sequence shown here is derived from an EMBL/GenBank/DDBJ whole genome shotgun (WGS) entry which is preliminary data.</text>
</comment>